<accession>A0A2K2DB80</accession>
<dbReference type="Proteomes" id="UP000008810">
    <property type="component" value="Chromosome 2"/>
</dbReference>
<keyword evidence="3" id="KW-1185">Reference proteome</keyword>
<dbReference type="OrthoDB" id="1938430at2759"/>
<gene>
    <name evidence="1" type="ORF">BRADI_2g31072v3</name>
</gene>
<evidence type="ECO:0000313" key="2">
    <source>
        <dbReference type="EnsemblPlants" id="PNT71546"/>
    </source>
</evidence>
<reference evidence="1 2" key="1">
    <citation type="journal article" date="2010" name="Nature">
        <title>Genome sequencing and analysis of the model grass Brachypodium distachyon.</title>
        <authorList>
            <consortium name="International Brachypodium Initiative"/>
        </authorList>
    </citation>
    <scope>NUCLEOTIDE SEQUENCE [LARGE SCALE GENOMIC DNA]</scope>
    <source>
        <strain evidence="1 2">Bd21</strain>
    </source>
</reference>
<evidence type="ECO:0008006" key="4">
    <source>
        <dbReference type="Google" id="ProtNLM"/>
    </source>
</evidence>
<organism evidence="1">
    <name type="scientific">Brachypodium distachyon</name>
    <name type="common">Purple false brome</name>
    <name type="synonym">Trachynia distachya</name>
    <dbReference type="NCBI Taxonomy" id="15368"/>
    <lineage>
        <taxon>Eukaryota</taxon>
        <taxon>Viridiplantae</taxon>
        <taxon>Streptophyta</taxon>
        <taxon>Embryophyta</taxon>
        <taxon>Tracheophyta</taxon>
        <taxon>Spermatophyta</taxon>
        <taxon>Magnoliopsida</taxon>
        <taxon>Liliopsida</taxon>
        <taxon>Poales</taxon>
        <taxon>Poaceae</taxon>
        <taxon>BOP clade</taxon>
        <taxon>Pooideae</taxon>
        <taxon>Stipodae</taxon>
        <taxon>Brachypodieae</taxon>
        <taxon>Brachypodium</taxon>
    </lineage>
</organism>
<dbReference type="EnsemblPlants" id="PNT71546">
    <property type="protein sequence ID" value="PNT71546"/>
    <property type="gene ID" value="BRADI_2g31072v3"/>
</dbReference>
<dbReference type="InParanoid" id="A0A2K2DB80"/>
<reference evidence="2" key="3">
    <citation type="submission" date="2018-08" db="UniProtKB">
        <authorList>
            <consortium name="EnsemblPlants"/>
        </authorList>
    </citation>
    <scope>IDENTIFICATION</scope>
    <source>
        <strain evidence="2">cv. Bd21</strain>
    </source>
</reference>
<name>A0A2K2DB80_BRADI</name>
<feature type="non-terminal residue" evidence="1">
    <location>
        <position position="1"/>
    </location>
</feature>
<dbReference type="AlphaFoldDB" id="A0A2K2DB80"/>
<evidence type="ECO:0000313" key="1">
    <source>
        <dbReference type="EMBL" id="PNT71546.1"/>
    </source>
</evidence>
<evidence type="ECO:0000313" key="3">
    <source>
        <dbReference type="Proteomes" id="UP000008810"/>
    </source>
</evidence>
<reference evidence="1" key="2">
    <citation type="submission" date="2017-06" db="EMBL/GenBank/DDBJ databases">
        <title>WGS assembly of Brachypodium distachyon.</title>
        <authorList>
            <consortium name="The International Brachypodium Initiative"/>
            <person name="Lucas S."/>
            <person name="Harmon-Smith M."/>
            <person name="Lail K."/>
            <person name="Tice H."/>
            <person name="Grimwood J."/>
            <person name="Bruce D."/>
            <person name="Barry K."/>
            <person name="Shu S."/>
            <person name="Lindquist E."/>
            <person name="Wang M."/>
            <person name="Pitluck S."/>
            <person name="Vogel J.P."/>
            <person name="Garvin D.F."/>
            <person name="Mockler T.C."/>
            <person name="Schmutz J."/>
            <person name="Rokhsar D."/>
            <person name="Bevan M.W."/>
        </authorList>
    </citation>
    <scope>NUCLEOTIDE SEQUENCE</scope>
    <source>
        <strain evidence="1">Bd21</strain>
    </source>
</reference>
<dbReference type="Gramene" id="PNT71546">
    <property type="protein sequence ID" value="PNT71546"/>
    <property type="gene ID" value="BRADI_2g31072v3"/>
</dbReference>
<dbReference type="EMBL" id="CM000881">
    <property type="protein sequence ID" value="PNT71546.1"/>
    <property type="molecule type" value="Genomic_DNA"/>
</dbReference>
<protein>
    <recommendedName>
        <fullName evidence="4">Reverse transcriptase zinc-binding domain-containing protein</fullName>
    </recommendedName>
</protein>
<sequence length="135" mass="16190">RQNLNDKTCLFCADLETVHHLLFDCSIMQIMWKDISQMTQKPNLSSFEAVATYWLSNKKQSVINMITSALLWSTWKMRNDIVFFGHIWMNMQEIWRRLLSLKRWQPLYPKNIQVLDRCLLLIDAKAREEVPWLCL</sequence>
<proteinExistence type="predicted"/>